<evidence type="ECO:0000256" key="1">
    <source>
        <dbReference type="SAM" id="MobiDB-lite"/>
    </source>
</evidence>
<protein>
    <submittedName>
        <fullName evidence="2">Uncharacterized protein</fullName>
    </submittedName>
</protein>
<organism evidence="2 3">
    <name type="scientific">Mycobacteroides franklinii</name>
    <dbReference type="NCBI Taxonomy" id="948102"/>
    <lineage>
        <taxon>Bacteria</taxon>
        <taxon>Bacillati</taxon>
        <taxon>Actinomycetota</taxon>
        <taxon>Actinomycetes</taxon>
        <taxon>Mycobacteriales</taxon>
        <taxon>Mycobacteriaceae</taxon>
        <taxon>Mycobacteroides</taxon>
    </lineage>
</organism>
<reference evidence="2 3" key="1">
    <citation type="journal article" date="2019" name="Sci. Rep.">
        <title>Extended insight into the Mycobacterium chelonae-abscessus complex through whole genome sequencing of Mycobacterium salmoniphilum outbreak and Mycobacterium salmoniphilum-like strains.</title>
        <authorList>
            <person name="Behra P.R.K."/>
            <person name="Das S."/>
            <person name="Pettersson B.M.F."/>
            <person name="Shirreff L."/>
            <person name="DuCote T."/>
            <person name="Jacobsson K.G."/>
            <person name="Ennis D.G."/>
            <person name="Kirsebom L.A."/>
        </authorList>
    </citation>
    <scope>NUCLEOTIDE SEQUENCE [LARGE SCALE GENOMIC DNA]</scope>
    <source>
        <strain evidence="2 3">DSM 45524</strain>
    </source>
</reference>
<proteinExistence type="predicted"/>
<comment type="caution">
    <text evidence="2">The sequence shown here is derived from an EMBL/GenBank/DDBJ whole genome shotgun (WGS) entry which is preliminary data.</text>
</comment>
<sequence length="64" mass="6773">MHCLPAAPTIDVGDSHGLGPVSGPAQTSSTAYHQLRTPGPRAPPWLAPSGGGRNLRYRLCVIRR</sequence>
<dbReference type="Proteomes" id="UP000295627">
    <property type="component" value="Unassembled WGS sequence"/>
</dbReference>
<evidence type="ECO:0000313" key="3">
    <source>
        <dbReference type="Proteomes" id="UP000295627"/>
    </source>
</evidence>
<name>A0A4R5PEW8_9MYCO</name>
<dbReference type="AlphaFoldDB" id="A0A4R5PEW8"/>
<gene>
    <name evidence="2" type="ORF">EJ571_04900</name>
</gene>
<feature type="region of interest" description="Disordered" evidence="1">
    <location>
        <begin position="1"/>
        <end position="48"/>
    </location>
</feature>
<dbReference type="EMBL" id="RXLR01000010">
    <property type="protein sequence ID" value="TDH23893.1"/>
    <property type="molecule type" value="Genomic_DNA"/>
</dbReference>
<accession>A0A4R5PEW8</accession>
<evidence type="ECO:0000313" key="2">
    <source>
        <dbReference type="EMBL" id="TDH23893.1"/>
    </source>
</evidence>